<feature type="region of interest" description="Disordered" evidence="1">
    <location>
        <begin position="1"/>
        <end position="25"/>
    </location>
</feature>
<keyword evidence="3" id="KW-1185">Reference proteome</keyword>
<dbReference type="Proteomes" id="UP001501004">
    <property type="component" value="Unassembled WGS sequence"/>
</dbReference>
<feature type="region of interest" description="Disordered" evidence="1">
    <location>
        <begin position="43"/>
        <end position="68"/>
    </location>
</feature>
<evidence type="ECO:0000313" key="3">
    <source>
        <dbReference type="Proteomes" id="UP001501004"/>
    </source>
</evidence>
<name>A0ABP7FC38_9MICO</name>
<proteinExistence type="predicted"/>
<protein>
    <submittedName>
        <fullName evidence="2">Uncharacterized protein</fullName>
    </submittedName>
</protein>
<sequence>MTIRKRQQSKRSYERRISVRTVRRDPPDLRKLSRALLALAQADAEAQAQAQVERATGKSGMEDIDETS</sequence>
<reference evidence="3" key="1">
    <citation type="journal article" date="2019" name="Int. J. Syst. Evol. Microbiol.">
        <title>The Global Catalogue of Microorganisms (GCM) 10K type strain sequencing project: providing services to taxonomists for standard genome sequencing and annotation.</title>
        <authorList>
            <consortium name="The Broad Institute Genomics Platform"/>
            <consortium name="The Broad Institute Genome Sequencing Center for Infectious Disease"/>
            <person name="Wu L."/>
            <person name="Ma J."/>
        </authorList>
    </citation>
    <scope>NUCLEOTIDE SEQUENCE [LARGE SCALE GENOMIC DNA]</scope>
    <source>
        <strain evidence="3">JCM 16949</strain>
    </source>
</reference>
<dbReference type="EMBL" id="BAABAE010000002">
    <property type="protein sequence ID" value="GAA3734722.1"/>
    <property type="molecule type" value="Genomic_DNA"/>
</dbReference>
<evidence type="ECO:0000313" key="2">
    <source>
        <dbReference type="EMBL" id="GAA3734722.1"/>
    </source>
</evidence>
<accession>A0ABP7FC38</accession>
<gene>
    <name evidence="2" type="ORF">GCM10022239_08560</name>
</gene>
<comment type="caution">
    <text evidence="2">The sequence shown here is derived from an EMBL/GenBank/DDBJ whole genome shotgun (WGS) entry which is preliminary data.</text>
</comment>
<organism evidence="2 3">
    <name type="scientific">Leifsonella bigeumensis</name>
    <dbReference type="NCBI Taxonomy" id="433643"/>
    <lineage>
        <taxon>Bacteria</taxon>
        <taxon>Bacillati</taxon>
        <taxon>Actinomycetota</taxon>
        <taxon>Actinomycetes</taxon>
        <taxon>Micrococcales</taxon>
        <taxon>Microbacteriaceae</taxon>
        <taxon>Leifsonella</taxon>
    </lineage>
</organism>
<evidence type="ECO:0000256" key="1">
    <source>
        <dbReference type="SAM" id="MobiDB-lite"/>
    </source>
</evidence>
<feature type="compositionally biased region" description="Basic and acidic residues" evidence="1">
    <location>
        <begin position="11"/>
        <end position="25"/>
    </location>
</feature>